<dbReference type="GO" id="GO:0030991">
    <property type="term" value="C:intraciliary transport particle A"/>
    <property type="evidence" value="ECO:0007669"/>
    <property type="project" value="TreeGrafter"/>
</dbReference>
<evidence type="ECO:0000259" key="3">
    <source>
        <dbReference type="Pfam" id="PF25144"/>
    </source>
</evidence>
<evidence type="ECO:0000313" key="5">
    <source>
        <dbReference type="Proteomes" id="UP000708148"/>
    </source>
</evidence>
<feature type="domain" description="IFT122 zinc ribbon" evidence="3">
    <location>
        <begin position="43"/>
        <end position="86"/>
    </location>
</feature>
<organism evidence="4 5">
    <name type="scientific">Ostreobium quekettii</name>
    <dbReference type="NCBI Taxonomy" id="121088"/>
    <lineage>
        <taxon>Eukaryota</taxon>
        <taxon>Viridiplantae</taxon>
        <taxon>Chlorophyta</taxon>
        <taxon>core chlorophytes</taxon>
        <taxon>Ulvophyceae</taxon>
        <taxon>TCBD clade</taxon>
        <taxon>Bryopsidales</taxon>
        <taxon>Ostreobineae</taxon>
        <taxon>Ostreobiaceae</taxon>
        <taxon>Ostreobium</taxon>
    </lineage>
</organism>
<dbReference type="OrthoDB" id="10255582at2759"/>
<reference evidence="4" key="1">
    <citation type="submission" date="2020-12" db="EMBL/GenBank/DDBJ databases">
        <authorList>
            <person name="Iha C."/>
        </authorList>
    </citation>
    <scope>NUCLEOTIDE SEQUENCE</scope>
</reference>
<dbReference type="PANTHER" id="PTHR12764">
    <property type="entry name" value="WD REPEAT DOMAIN-RELATED"/>
    <property type="match status" value="1"/>
</dbReference>
<dbReference type="EMBL" id="CAJHUC010000764">
    <property type="protein sequence ID" value="CAD7698107.1"/>
    <property type="molecule type" value="Genomic_DNA"/>
</dbReference>
<evidence type="ECO:0000313" key="4">
    <source>
        <dbReference type="EMBL" id="CAD7698107.1"/>
    </source>
</evidence>
<keyword evidence="2" id="KW-0677">Repeat</keyword>
<sequence>MGAFKLARTAYQRLQTLRLPSAWKEEVDLHSVLVRSKPFLDKEELLPVCYRCGTTNPLLSSHGDRCVTCGNAFIRSFLTFDLLPLVEFMLEDGISPDEAMEIIGEEATNPSARPSGARERIDEDAQVLTLDDPADADDALDDPLSSQTAVPNVPVVANRRALRRLSRSEVVPWRPPHAALAVRFFRLVDTSMPVRCGACGHFFEEDEFEMAVLESGRLPFTREPAPGEGSLEGPL</sequence>
<dbReference type="PANTHER" id="PTHR12764:SF4">
    <property type="entry name" value="INTRAFLAGELLAR TRANSPORT PROTEIN 122 HOMOLOG"/>
    <property type="match status" value="1"/>
</dbReference>
<dbReference type="GO" id="GO:0061512">
    <property type="term" value="P:protein localization to cilium"/>
    <property type="evidence" value="ECO:0007669"/>
    <property type="project" value="TreeGrafter"/>
</dbReference>
<evidence type="ECO:0000256" key="1">
    <source>
        <dbReference type="ARBA" id="ARBA00022574"/>
    </source>
</evidence>
<dbReference type="AlphaFoldDB" id="A0A8S1IT18"/>
<dbReference type="GO" id="GO:0035721">
    <property type="term" value="P:intraciliary retrograde transport"/>
    <property type="evidence" value="ECO:0007669"/>
    <property type="project" value="TreeGrafter"/>
</dbReference>
<dbReference type="Proteomes" id="UP000708148">
    <property type="component" value="Unassembled WGS sequence"/>
</dbReference>
<keyword evidence="1" id="KW-0853">WD repeat</keyword>
<evidence type="ECO:0000256" key="2">
    <source>
        <dbReference type="ARBA" id="ARBA00022737"/>
    </source>
</evidence>
<protein>
    <recommendedName>
        <fullName evidence="3">IFT122 zinc ribbon domain-containing protein</fullName>
    </recommendedName>
</protein>
<dbReference type="Pfam" id="PF25144">
    <property type="entry name" value="Zn_ribbon_IFT122"/>
    <property type="match status" value="1"/>
</dbReference>
<proteinExistence type="predicted"/>
<gene>
    <name evidence="4" type="ORF">OSTQU699_LOCUS3468</name>
</gene>
<comment type="caution">
    <text evidence="4">The sequence shown here is derived from an EMBL/GenBank/DDBJ whole genome shotgun (WGS) entry which is preliminary data.</text>
</comment>
<dbReference type="InterPro" id="IPR056838">
    <property type="entry name" value="Zn_ribbon_IFT122"/>
</dbReference>
<dbReference type="GO" id="GO:1905515">
    <property type="term" value="P:non-motile cilium assembly"/>
    <property type="evidence" value="ECO:0007669"/>
    <property type="project" value="TreeGrafter"/>
</dbReference>
<dbReference type="InterPro" id="IPR039857">
    <property type="entry name" value="Ift122/121"/>
</dbReference>
<name>A0A8S1IT18_9CHLO</name>
<accession>A0A8S1IT18</accession>
<dbReference type="GO" id="GO:0097730">
    <property type="term" value="C:non-motile cilium"/>
    <property type="evidence" value="ECO:0007669"/>
    <property type="project" value="TreeGrafter"/>
</dbReference>
<keyword evidence="5" id="KW-1185">Reference proteome</keyword>